<dbReference type="InterPro" id="IPR001940">
    <property type="entry name" value="Peptidase_S1C"/>
</dbReference>
<dbReference type="Gene3D" id="2.40.10.120">
    <property type="match status" value="1"/>
</dbReference>
<organism evidence="4 5">
    <name type="scientific">SAR86 cluster bacterium</name>
    <dbReference type="NCBI Taxonomy" id="2030880"/>
    <lineage>
        <taxon>Bacteria</taxon>
        <taxon>Pseudomonadati</taxon>
        <taxon>Pseudomonadota</taxon>
        <taxon>Gammaproteobacteria</taxon>
        <taxon>SAR86 cluster</taxon>
    </lineage>
</organism>
<dbReference type="InterPro" id="IPR036034">
    <property type="entry name" value="PDZ_sf"/>
</dbReference>
<dbReference type="SUPFAM" id="SSF50494">
    <property type="entry name" value="Trypsin-like serine proteases"/>
    <property type="match status" value="1"/>
</dbReference>
<comment type="caution">
    <text evidence="4">The sequence shown here is derived from an EMBL/GenBank/DDBJ whole genome shotgun (WGS) entry which is preliminary data.</text>
</comment>
<dbReference type="GO" id="GO:0004252">
    <property type="term" value="F:serine-type endopeptidase activity"/>
    <property type="evidence" value="ECO:0007669"/>
    <property type="project" value="InterPro"/>
</dbReference>
<name>A0A2A4MIX2_9GAMM</name>
<dbReference type="PRINTS" id="PR00834">
    <property type="entry name" value="PROTEASES2C"/>
</dbReference>
<keyword evidence="1" id="KW-0645">Protease</keyword>
<evidence type="ECO:0000256" key="2">
    <source>
        <dbReference type="ARBA" id="ARBA00022801"/>
    </source>
</evidence>
<accession>A0A2A4MIX2</accession>
<dbReference type="InterPro" id="IPR009003">
    <property type="entry name" value="Peptidase_S1_PA"/>
</dbReference>
<dbReference type="Proteomes" id="UP000218172">
    <property type="component" value="Unassembled WGS sequence"/>
</dbReference>
<dbReference type="SMART" id="SM00228">
    <property type="entry name" value="PDZ"/>
    <property type="match status" value="1"/>
</dbReference>
<evidence type="ECO:0000259" key="3">
    <source>
        <dbReference type="SMART" id="SM00228"/>
    </source>
</evidence>
<reference evidence="5" key="1">
    <citation type="submission" date="2017-08" db="EMBL/GenBank/DDBJ databases">
        <title>A dynamic microbial community with high functional redundancy inhabits the cold, oxic subseafloor aquifer.</title>
        <authorList>
            <person name="Tully B.J."/>
            <person name="Wheat C.G."/>
            <person name="Glazer B.T."/>
            <person name="Huber J.A."/>
        </authorList>
    </citation>
    <scope>NUCLEOTIDE SEQUENCE [LARGE SCALE GENOMIC DNA]</scope>
</reference>
<dbReference type="Pfam" id="PF13180">
    <property type="entry name" value="PDZ_2"/>
    <property type="match status" value="1"/>
</dbReference>
<dbReference type="InterPro" id="IPR001478">
    <property type="entry name" value="PDZ"/>
</dbReference>
<dbReference type="GO" id="GO:0006508">
    <property type="term" value="P:proteolysis"/>
    <property type="evidence" value="ECO:0007669"/>
    <property type="project" value="UniProtKB-KW"/>
</dbReference>
<evidence type="ECO:0000256" key="1">
    <source>
        <dbReference type="ARBA" id="ARBA00022670"/>
    </source>
</evidence>
<dbReference type="Pfam" id="PF13365">
    <property type="entry name" value="Trypsin_2"/>
    <property type="match status" value="1"/>
</dbReference>
<evidence type="ECO:0000313" key="4">
    <source>
        <dbReference type="EMBL" id="PCH59852.1"/>
    </source>
</evidence>
<dbReference type="EMBL" id="NVQR01000106">
    <property type="protein sequence ID" value="PCH59852.1"/>
    <property type="molecule type" value="Genomic_DNA"/>
</dbReference>
<evidence type="ECO:0000313" key="5">
    <source>
        <dbReference type="Proteomes" id="UP000218172"/>
    </source>
</evidence>
<sequence>MINRLIAMFQYSRWPIVCGILAAVVILQYQQLEKLSQLGTVATLPIAIVTEELSFAQAIELAAPSVVSIHATRVNVEGVEQTSQDEVNFILGEKTSLGSGVIISDKGFILTNFHVIETLFNAFNATVTLNDGRSIPASVVAWDSAEDLAVLHINMQDLQPIELGELEQVSVGDVVFAIGYPRNIGQSVSQGIVSALGINQDPASDNYVIQTDASINPGNSGGALINRQGLLIGINSSIFSESGHSEGIGFATPATTAVKMMQELVDQAIAEKPGYLGVITGEILNVQSSQLFFGVPNIRGMLVEHVDIGGPAELAGILPGDVITQVEDTKVVKEQDIILEIINHRPGDNILVQVYRNGQLFKLNTVLGFGQAIVYRD</sequence>
<dbReference type="Gene3D" id="2.30.42.10">
    <property type="match status" value="1"/>
</dbReference>
<feature type="domain" description="PDZ" evidence="3">
    <location>
        <begin position="274"/>
        <end position="358"/>
    </location>
</feature>
<proteinExistence type="predicted"/>
<keyword evidence="2" id="KW-0378">Hydrolase</keyword>
<dbReference type="SUPFAM" id="SSF50156">
    <property type="entry name" value="PDZ domain-like"/>
    <property type="match status" value="1"/>
</dbReference>
<dbReference type="InterPro" id="IPR051201">
    <property type="entry name" value="Chloro_Bact_Ser_Proteases"/>
</dbReference>
<dbReference type="AlphaFoldDB" id="A0A2A4MIX2"/>
<dbReference type="PANTHER" id="PTHR43343">
    <property type="entry name" value="PEPTIDASE S12"/>
    <property type="match status" value="1"/>
</dbReference>
<gene>
    <name evidence="4" type="ORF">COC19_06635</name>
</gene>
<dbReference type="PANTHER" id="PTHR43343:SF3">
    <property type="entry name" value="PROTEASE DO-LIKE 8, CHLOROPLASTIC"/>
    <property type="match status" value="1"/>
</dbReference>
<protein>
    <submittedName>
        <fullName evidence="4">Transcriptional regulator</fullName>
    </submittedName>
</protein>